<sequence length="369" mass="38763">MSPLLTATLAALLAVNPVPASTWTEVPSPSPGPESNRLRGVSAVAAGDVWSVGHSLGGGGLQQPMTQHWDGVSWKTVAVAVDEERHATLTAVAGAAPADLWAVGSTATSVHDPDSRSDPADPRPLILRGDGTRWTPWPIAGPGHLAAVDMFGSSDGWAVGSHIPAGAVEPRGLILRWTGRTWAQVPAPGPGPLWLTGVSVRTADDVWAVGYRGTGEAVALHWDGLEWQQSKLGLDAATGTALYGVTAVSDREVWAVGYSWPRGKRQALALRFDGTAWERIPVDVTEEGTQFRGVVAVPGGVWAVGYYVDRVDTALIMTFDGEKFVKDPPPPYSQNHSGTAITGVTATPAGELWAVGCKGNGTRVLRRAT</sequence>
<dbReference type="OrthoDB" id="3454650at2"/>
<accession>A0A2T0KH87</accession>
<dbReference type="AlphaFoldDB" id="A0A2T0KH87"/>
<evidence type="ECO:0000313" key="3">
    <source>
        <dbReference type="Proteomes" id="UP000239415"/>
    </source>
</evidence>
<evidence type="ECO:0000313" key="2">
    <source>
        <dbReference type="EMBL" id="PRX22597.1"/>
    </source>
</evidence>
<name>A0A2T0KH87_9ACTN</name>
<reference evidence="2 3" key="1">
    <citation type="submission" date="2018-03" db="EMBL/GenBank/DDBJ databases">
        <title>Genomic Encyclopedia of Archaeal and Bacterial Type Strains, Phase II (KMG-II): from individual species to whole genera.</title>
        <authorList>
            <person name="Goeker M."/>
        </authorList>
    </citation>
    <scope>NUCLEOTIDE SEQUENCE [LARGE SCALE GENOMIC DNA]</scope>
    <source>
        <strain evidence="2 3">DSM 43146</strain>
    </source>
</reference>
<gene>
    <name evidence="2" type="ORF">CLV67_104124</name>
</gene>
<dbReference type="EMBL" id="PVMZ01000004">
    <property type="protein sequence ID" value="PRX22597.1"/>
    <property type="molecule type" value="Genomic_DNA"/>
</dbReference>
<evidence type="ECO:0000256" key="1">
    <source>
        <dbReference type="SAM" id="SignalP"/>
    </source>
</evidence>
<proteinExistence type="predicted"/>
<keyword evidence="1" id="KW-0732">Signal</keyword>
<dbReference type="Proteomes" id="UP000239415">
    <property type="component" value="Unassembled WGS sequence"/>
</dbReference>
<keyword evidence="3" id="KW-1185">Reference proteome</keyword>
<protein>
    <submittedName>
        <fullName evidence="2">Uncharacterized protein</fullName>
    </submittedName>
</protein>
<comment type="caution">
    <text evidence="2">The sequence shown here is derived from an EMBL/GenBank/DDBJ whole genome shotgun (WGS) entry which is preliminary data.</text>
</comment>
<organism evidence="2 3">
    <name type="scientific">Actinoplanes italicus</name>
    <dbReference type="NCBI Taxonomy" id="113567"/>
    <lineage>
        <taxon>Bacteria</taxon>
        <taxon>Bacillati</taxon>
        <taxon>Actinomycetota</taxon>
        <taxon>Actinomycetes</taxon>
        <taxon>Micromonosporales</taxon>
        <taxon>Micromonosporaceae</taxon>
        <taxon>Actinoplanes</taxon>
    </lineage>
</organism>
<feature type="chain" id="PRO_5015512232" evidence="1">
    <location>
        <begin position="21"/>
        <end position="369"/>
    </location>
</feature>
<feature type="signal peptide" evidence="1">
    <location>
        <begin position="1"/>
        <end position="20"/>
    </location>
</feature>
<dbReference type="RefSeq" id="WP_146169059.1">
    <property type="nucleotide sequence ID" value="NZ_BOMO01000020.1"/>
</dbReference>